<gene>
    <name evidence="6" type="ORF">DFR75_1038</name>
</gene>
<dbReference type="InterPro" id="IPR001647">
    <property type="entry name" value="HTH_TetR"/>
</dbReference>
<dbReference type="AlphaFoldDB" id="A0A4R6PKM5"/>
<dbReference type="InterPro" id="IPR004111">
    <property type="entry name" value="Repressor_TetR_C"/>
</dbReference>
<dbReference type="PROSITE" id="PS50977">
    <property type="entry name" value="HTH_TETR_2"/>
    <property type="match status" value="1"/>
</dbReference>
<dbReference type="RefSeq" id="WP_067486068.1">
    <property type="nucleotide sequence ID" value="NZ_JBHXPO010000013.1"/>
</dbReference>
<dbReference type="Pfam" id="PF00440">
    <property type="entry name" value="TetR_N"/>
    <property type="match status" value="1"/>
</dbReference>
<keyword evidence="1" id="KW-0805">Transcription regulation</keyword>
<dbReference type="SUPFAM" id="SSF48498">
    <property type="entry name" value="Tetracyclin repressor-like, C-terminal domain"/>
    <property type="match status" value="1"/>
</dbReference>
<accession>A0A4R6PKM5</accession>
<dbReference type="GO" id="GO:0045892">
    <property type="term" value="P:negative regulation of DNA-templated transcription"/>
    <property type="evidence" value="ECO:0007669"/>
    <property type="project" value="InterPro"/>
</dbReference>
<keyword evidence="3" id="KW-0804">Transcription</keyword>
<dbReference type="InterPro" id="IPR036271">
    <property type="entry name" value="Tet_transcr_reg_TetR-rel_C_sf"/>
</dbReference>
<proteinExistence type="predicted"/>
<name>A0A4R6PKM5_NOCIG</name>
<evidence type="ECO:0000259" key="5">
    <source>
        <dbReference type="PROSITE" id="PS50977"/>
    </source>
</evidence>
<dbReference type="Pfam" id="PF02909">
    <property type="entry name" value="TetR_C_1"/>
    <property type="match status" value="1"/>
</dbReference>
<reference evidence="6 7" key="1">
    <citation type="submission" date="2019-03" db="EMBL/GenBank/DDBJ databases">
        <title>Genomic Encyclopedia of Type Strains, Phase IV (KMG-IV): sequencing the most valuable type-strain genomes for metagenomic binning, comparative biology and taxonomic classification.</title>
        <authorList>
            <person name="Goeker M."/>
        </authorList>
    </citation>
    <scope>NUCLEOTIDE SEQUENCE [LARGE SCALE GENOMIC DNA]</scope>
    <source>
        <strain evidence="6 7">DSM 44496</strain>
    </source>
</reference>
<dbReference type="Gene3D" id="1.10.10.60">
    <property type="entry name" value="Homeodomain-like"/>
    <property type="match status" value="1"/>
</dbReference>
<protein>
    <submittedName>
        <fullName evidence="6">TetR family transcriptional regulator</fullName>
    </submittedName>
</protein>
<organism evidence="6 7">
    <name type="scientific">Nocardia ignorata</name>
    <dbReference type="NCBI Taxonomy" id="145285"/>
    <lineage>
        <taxon>Bacteria</taxon>
        <taxon>Bacillati</taxon>
        <taxon>Actinomycetota</taxon>
        <taxon>Actinomycetes</taxon>
        <taxon>Mycobacteriales</taxon>
        <taxon>Nocardiaceae</taxon>
        <taxon>Nocardia</taxon>
    </lineage>
</organism>
<dbReference type="PANTHER" id="PTHR30055:SF151">
    <property type="entry name" value="TRANSCRIPTIONAL REGULATORY PROTEIN"/>
    <property type="match status" value="1"/>
</dbReference>
<sequence length="243" mass="26541">MTTGEAALPRAVELMWGLAQPAGRGPKRALTIDQIIDAAIEVADAEGVAALSMSRVAKQLGFTAMSLYRYVDSKDTLLDLLMDRVVGAPPDIPAGTSWRAGLEQWAFAEFDRIGRHPWWIDIPLARPPMGPNNMAWLEVALGALAGTGVPEPTKLELVMNVSVYVIGKRRMLRDLQTAEGADFASVMARVLDPQRFPAVTAAMSGSAFDGESEVHFDWARADFEFGLARMLDGFEVFIRTFAE</sequence>
<dbReference type="GO" id="GO:0003700">
    <property type="term" value="F:DNA-binding transcription factor activity"/>
    <property type="evidence" value="ECO:0007669"/>
    <property type="project" value="TreeGrafter"/>
</dbReference>
<comment type="caution">
    <text evidence="6">The sequence shown here is derived from an EMBL/GenBank/DDBJ whole genome shotgun (WGS) entry which is preliminary data.</text>
</comment>
<dbReference type="InterPro" id="IPR009057">
    <property type="entry name" value="Homeodomain-like_sf"/>
</dbReference>
<dbReference type="EMBL" id="SNXK01000003">
    <property type="protein sequence ID" value="TDP38356.1"/>
    <property type="molecule type" value="Genomic_DNA"/>
</dbReference>
<evidence type="ECO:0000313" key="7">
    <source>
        <dbReference type="Proteomes" id="UP000295087"/>
    </source>
</evidence>
<feature type="domain" description="HTH tetR-type" evidence="5">
    <location>
        <begin position="29"/>
        <end position="89"/>
    </location>
</feature>
<evidence type="ECO:0000256" key="4">
    <source>
        <dbReference type="PROSITE-ProRule" id="PRU00335"/>
    </source>
</evidence>
<dbReference type="InterPro" id="IPR050109">
    <property type="entry name" value="HTH-type_TetR-like_transc_reg"/>
</dbReference>
<dbReference type="PANTHER" id="PTHR30055">
    <property type="entry name" value="HTH-TYPE TRANSCRIPTIONAL REGULATOR RUTR"/>
    <property type="match status" value="1"/>
</dbReference>
<dbReference type="Proteomes" id="UP000295087">
    <property type="component" value="Unassembled WGS sequence"/>
</dbReference>
<evidence type="ECO:0000256" key="1">
    <source>
        <dbReference type="ARBA" id="ARBA00023015"/>
    </source>
</evidence>
<keyword evidence="7" id="KW-1185">Reference proteome</keyword>
<evidence type="ECO:0000256" key="2">
    <source>
        <dbReference type="ARBA" id="ARBA00023125"/>
    </source>
</evidence>
<dbReference type="GO" id="GO:0000976">
    <property type="term" value="F:transcription cis-regulatory region binding"/>
    <property type="evidence" value="ECO:0007669"/>
    <property type="project" value="TreeGrafter"/>
</dbReference>
<dbReference type="Gene3D" id="1.10.357.10">
    <property type="entry name" value="Tetracycline Repressor, domain 2"/>
    <property type="match status" value="1"/>
</dbReference>
<feature type="DNA-binding region" description="H-T-H motif" evidence="4">
    <location>
        <begin position="52"/>
        <end position="71"/>
    </location>
</feature>
<evidence type="ECO:0000256" key="3">
    <source>
        <dbReference type="ARBA" id="ARBA00023163"/>
    </source>
</evidence>
<evidence type="ECO:0000313" key="6">
    <source>
        <dbReference type="EMBL" id="TDP38356.1"/>
    </source>
</evidence>
<dbReference type="SUPFAM" id="SSF46689">
    <property type="entry name" value="Homeodomain-like"/>
    <property type="match status" value="1"/>
</dbReference>
<dbReference type="PRINTS" id="PR00455">
    <property type="entry name" value="HTHTETR"/>
</dbReference>
<keyword evidence="2 4" id="KW-0238">DNA-binding</keyword>